<name>A0A9W6SLX8_9ACTN</name>
<dbReference type="Proteomes" id="UP001165079">
    <property type="component" value="Unassembled WGS sequence"/>
</dbReference>
<reference evidence="2" key="1">
    <citation type="submission" date="2023-03" db="EMBL/GenBank/DDBJ databases">
        <title>Actinorhabdospora filicis NBRC 111898.</title>
        <authorList>
            <person name="Ichikawa N."/>
            <person name="Sato H."/>
            <person name="Tonouchi N."/>
        </authorList>
    </citation>
    <scope>NUCLEOTIDE SEQUENCE</scope>
    <source>
        <strain evidence="2">NBRC 111898</strain>
    </source>
</reference>
<comment type="caution">
    <text evidence="2">The sequence shown here is derived from an EMBL/GenBank/DDBJ whole genome shotgun (WGS) entry which is preliminary data.</text>
</comment>
<organism evidence="2 3">
    <name type="scientific">Actinorhabdospora filicis</name>
    <dbReference type="NCBI Taxonomy" id="1785913"/>
    <lineage>
        <taxon>Bacteria</taxon>
        <taxon>Bacillati</taxon>
        <taxon>Actinomycetota</taxon>
        <taxon>Actinomycetes</taxon>
        <taxon>Micromonosporales</taxon>
        <taxon>Micromonosporaceae</taxon>
        <taxon>Actinorhabdospora</taxon>
    </lineage>
</organism>
<gene>
    <name evidence="2" type="ORF">Afil01_31490</name>
</gene>
<dbReference type="EMBL" id="BSTX01000002">
    <property type="protein sequence ID" value="GLZ78342.1"/>
    <property type="molecule type" value="Genomic_DNA"/>
</dbReference>
<accession>A0A9W6SLX8</accession>
<keyword evidence="3" id="KW-1185">Reference proteome</keyword>
<protein>
    <recommendedName>
        <fullName evidence="4">SCP1.201-like deaminase</fullName>
    </recommendedName>
</protein>
<dbReference type="InterPro" id="IPR032724">
    <property type="entry name" value="SCP1.201-like"/>
</dbReference>
<evidence type="ECO:0000313" key="3">
    <source>
        <dbReference type="Proteomes" id="UP001165079"/>
    </source>
</evidence>
<dbReference type="RefSeq" id="WP_285663500.1">
    <property type="nucleotide sequence ID" value="NZ_BSTX01000002.1"/>
</dbReference>
<evidence type="ECO:0000256" key="1">
    <source>
        <dbReference type="SAM" id="MobiDB-lite"/>
    </source>
</evidence>
<sequence>MGDDLSIRSLADRIRAGQSMLGEAQTYVVRAAEKLRAARDQMAALAGPHPGLQTAVAAADHAHGLSRPPFLALRGAVDDLDVYLGAIGAGSDVGSASRTHPSKRPISRPEPAPPAQVLEVADAQDLAEALRELDIDERRQFFEAVLTDERVQRDLDAIGPMGTDGRTTGVFRVGNRAKFITSGRQLDRTGVTDDTDWLAAVELWRQIATRFVDPHHAASMWDPDDVTHVETKAAAGQHTGRIKHSSLIINNPTGPCGGNVLGCIRLLEEYLGPGNTMTIYWPGGGRLVAVGRKR</sequence>
<dbReference type="AlphaFoldDB" id="A0A9W6SLX8"/>
<feature type="region of interest" description="Disordered" evidence="1">
    <location>
        <begin position="92"/>
        <end position="114"/>
    </location>
</feature>
<evidence type="ECO:0008006" key="4">
    <source>
        <dbReference type="Google" id="ProtNLM"/>
    </source>
</evidence>
<dbReference type="Pfam" id="PF14428">
    <property type="entry name" value="DddA-like"/>
    <property type="match status" value="1"/>
</dbReference>
<evidence type="ECO:0000313" key="2">
    <source>
        <dbReference type="EMBL" id="GLZ78342.1"/>
    </source>
</evidence>
<proteinExistence type="predicted"/>